<feature type="region of interest" description="Disordered" evidence="7">
    <location>
        <begin position="1295"/>
        <end position="1527"/>
    </location>
</feature>
<dbReference type="InterPro" id="IPR004087">
    <property type="entry name" value="KH_dom"/>
</dbReference>
<dbReference type="PANTHER" id="PTHR10288">
    <property type="entry name" value="KH DOMAIN CONTAINING RNA BINDING PROTEIN"/>
    <property type="match status" value="1"/>
</dbReference>
<dbReference type="InterPro" id="IPR004088">
    <property type="entry name" value="KH_dom_type_1"/>
</dbReference>
<evidence type="ECO:0000256" key="7">
    <source>
        <dbReference type="SAM" id="MobiDB-lite"/>
    </source>
</evidence>
<keyword evidence="4" id="KW-0509">mRNA transport</keyword>
<dbReference type="CDD" id="cd00590">
    <property type="entry name" value="RRM_SF"/>
    <property type="match status" value="1"/>
</dbReference>
<dbReference type="Pfam" id="PF00076">
    <property type="entry name" value="RRM_1"/>
    <property type="match status" value="1"/>
</dbReference>
<gene>
    <name evidence="9" type="ORF">AMON00008_LOCUS52349</name>
</gene>
<feature type="compositionally biased region" description="Basic and acidic residues" evidence="7">
    <location>
        <begin position="1502"/>
        <end position="1521"/>
    </location>
</feature>
<feature type="compositionally biased region" description="Pro residues" evidence="7">
    <location>
        <begin position="1148"/>
        <end position="1158"/>
    </location>
</feature>
<dbReference type="Gene3D" id="3.30.1370.10">
    <property type="entry name" value="K Homology domain, type 1"/>
    <property type="match status" value="4"/>
</dbReference>
<feature type="compositionally biased region" description="Pro residues" evidence="7">
    <location>
        <begin position="33"/>
        <end position="42"/>
    </location>
</feature>
<keyword evidence="2" id="KW-0813">Transport</keyword>
<dbReference type="PROSITE" id="PS50102">
    <property type="entry name" value="RRM"/>
    <property type="match status" value="1"/>
</dbReference>
<feature type="compositionally biased region" description="Pro residues" evidence="7">
    <location>
        <begin position="1105"/>
        <end position="1126"/>
    </location>
</feature>
<dbReference type="Gene3D" id="3.30.70.330">
    <property type="match status" value="1"/>
</dbReference>
<evidence type="ECO:0000259" key="8">
    <source>
        <dbReference type="PROSITE" id="PS50102"/>
    </source>
</evidence>
<keyword evidence="6" id="KW-0694">RNA-binding</keyword>
<proteinExistence type="inferred from homology"/>
<feature type="compositionally biased region" description="Low complexity" evidence="7">
    <location>
        <begin position="1355"/>
        <end position="1371"/>
    </location>
</feature>
<feature type="region of interest" description="Disordered" evidence="7">
    <location>
        <begin position="291"/>
        <end position="315"/>
    </location>
</feature>
<dbReference type="Gene3D" id="2.30.30.140">
    <property type="match status" value="1"/>
</dbReference>
<feature type="compositionally biased region" description="Pro residues" evidence="7">
    <location>
        <begin position="1179"/>
        <end position="1207"/>
    </location>
</feature>
<dbReference type="Pfam" id="PF00013">
    <property type="entry name" value="KH_1"/>
    <property type="match status" value="4"/>
</dbReference>
<feature type="compositionally biased region" description="Basic and acidic residues" evidence="7">
    <location>
        <begin position="204"/>
        <end position="221"/>
    </location>
</feature>
<accession>A0A7S4SM47</accession>
<feature type="compositionally biased region" description="Low complexity" evidence="7">
    <location>
        <begin position="1426"/>
        <end position="1446"/>
    </location>
</feature>
<feature type="compositionally biased region" description="Basic residues" evidence="7">
    <location>
        <begin position="1455"/>
        <end position="1465"/>
    </location>
</feature>
<organism evidence="9">
    <name type="scientific">Alexandrium monilatum</name>
    <dbReference type="NCBI Taxonomy" id="311494"/>
    <lineage>
        <taxon>Eukaryota</taxon>
        <taxon>Sar</taxon>
        <taxon>Alveolata</taxon>
        <taxon>Dinophyceae</taxon>
        <taxon>Gonyaulacales</taxon>
        <taxon>Pyrocystaceae</taxon>
        <taxon>Alexandrium</taxon>
    </lineage>
</organism>
<sequence length="1527" mass="169777">MVPPIVGPVPDAALPGLGGLAKQLPARPSGAVPAPPAQPPAPPLVTMTVQQELVGMLIGKGGETVKQLSKDSGARIEISKTGNDGPNGERTVYLSGSNECIDKAKQMIEDTLSKARERTGVNNPNAFIMKVPHELVGMLIGKGGETIKELKKESGARIDISKEPTESSSNDRLVHISGPPECVEFAKKMVEEMLGRARERHGLRRPDEDEKERERSPDRRPTQTTIQVPHELIGMLIGKGGETIKTISKDSGARIEIAKDENAEREEKRSVYLCGPPDSLEKAKAMIEETLGRSRERQHEDRDTRVHHHSGSGPKVIHVAPELVGMLIGKGGETIKQVSRDTGARIEISKDDRDNCDRTVTISGSPDAIDRARDAIDDVLDRARERLDGRSERRSDRRDRGLPALTGPDDAEESALVPLSKDRRQSPVKDSFLSEKVYVDEVEMPFRPCFLPEHEDGLPTDLEIFVRGLPRSCAERDLWEHLYRLGATDVKEILLLRRQKQSKGMAYVVFNRHDHAMMAKAKLNHAPAASVPCGGQLPTEERGSLAVRFSESERCINGRSNVYGTDMVGLLLGSKGKCMQLVKEESRLRKVLMTGRNMKSFGQVDEDPRLHMVVYYEADEADNVAKAVEVWGEQLSKIHKEIVEKQDRGRGAKGYGKGKGWPEYFEWGPPHPDFPRPPFMEGPPQMRPPPPPEFMAVEAPVLLQRRRLAPPPGEEAEEGESPKLELTGPKILEATCLRGRELRWQPWPDVTKFNEEWKALPLRWGLRGELFVLLQRRDSGEARVCGAEVHLPLEKWPVLNAVPAASPAAARTRYKSFTFNEHLFLISIDRESGTLKVFHVPDPSSNWDVAFETTLPKELGEETEGMEISRSAKMYVFYTQDRVPHVLTVEPEASGDAPASRIFRIAEPGKAWTKLSQTPKFSSKARLLPVYTKTRAGTVGDFEVSIFSVDKGASEIAIHHVPRDADKPWVLVSTLPFAGDTRLSCIYVPGKPEPLLMAGSPTERMQKLCHLNLIEWCTAKLDERMSPPKAPVVEEKFSRQMSSLWPEGGREGTQSVAALPIDCTADLPVSRHLWVTVPIGHGGDLVPLPDRPMDMRMPFGYPPYGQPPFDPRGPPPFDFRPPPFGRPPFDDRRPPFDMPMGGKGFDPQRPPFDRPPPGWYDGQRPPFDRPPFGDFRPPFDGPPPDRIPPSQRPPFDGPPLGRPPFEAPPGDWFGSGPRPPFDPSRGPGDAERRPGPPPMLGPLEVGSVVEANFRERGQFLHAKVIAKHEDGTFDLEYDGDYIEWHVPTSRIRPPLMPPWGPPPGHLGAPDAPGAEGERKHRKHHRHRGEHGEGEAGERRRHHRHRRHRHGEDGAEQQGGEAAREAAPAAEAEGGETTEGGERKRRRRHHHHRHREERREGEQREASASPEGDQAAARDDAAPGSPPADEVAEAAPAAEAAPDAAAAQEGGDGSPPRRRHRHHRHKEKDPDRHKDAEEKKERDRSRSQDGERRKHRKRRHRSGDRDRGGGREEAREAAEASDHAAGSS</sequence>
<name>A0A7S4SM47_9DINO</name>
<feature type="region of interest" description="Disordered" evidence="7">
    <location>
        <begin position="1105"/>
        <end position="1244"/>
    </location>
</feature>
<feature type="compositionally biased region" description="Basic residues" evidence="7">
    <location>
        <begin position="1319"/>
        <end position="1328"/>
    </location>
</feature>
<feature type="compositionally biased region" description="Basic residues" evidence="7">
    <location>
        <begin position="1492"/>
        <end position="1501"/>
    </location>
</feature>
<keyword evidence="3" id="KW-0677">Repeat</keyword>
<dbReference type="InterPro" id="IPR012677">
    <property type="entry name" value="Nucleotide-bd_a/b_plait_sf"/>
</dbReference>
<evidence type="ECO:0000256" key="5">
    <source>
        <dbReference type="ARBA" id="ARBA00022845"/>
    </source>
</evidence>
<feature type="compositionally biased region" description="Basic and acidic residues" evidence="7">
    <location>
        <begin position="1466"/>
        <end position="1491"/>
    </location>
</feature>
<dbReference type="SUPFAM" id="SSF54928">
    <property type="entry name" value="RNA-binding domain, RBD"/>
    <property type="match status" value="1"/>
</dbReference>
<comment type="similarity">
    <text evidence="1">Belongs to the RRM IMP/VICKZ family.</text>
</comment>
<evidence type="ECO:0000256" key="3">
    <source>
        <dbReference type="ARBA" id="ARBA00022737"/>
    </source>
</evidence>
<protein>
    <recommendedName>
        <fullName evidence="8">RRM domain-containing protein</fullName>
    </recommendedName>
</protein>
<dbReference type="GO" id="GO:0003723">
    <property type="term" value="F:RNA binding"/>
    <property type="evidence" value="ECO:0007669"/>
    <property type="project" value="UniProtKB-UniRule"/>
</dbReference>
<dbReference type="CDD" id="cd00105">
    <property type="entry name" value="KH-I"/>
    <property type="match status" value="4"/>
</dbReference>
<dbReference type="EMBL" id="HBNR01073768">
    <property type="protein sequence ID" value="CAE4649979.1"/>
    <property type="molecule type" value="Transcribed_RNA"/>
</dbReference>
<feature type="region of interest" description="Disordered" evidence="7">
    <location>
        <begin position="196"/>
        <end position="224"/>
    </location>
</feature>
<feature type="compositionally biased region" description="Basic residues" evidence="7">
    <location>
        <begin position="1338"/>
        <end position="1348"/>
    </location>
</feature>
<feature type="compositionally biased region" description="Basic and acidic residues" evidence="7">
    <location>
        <begin position="291"/>
        <end position="304"/>
    </location>
</feature>
<dbReference type="InterPro" id="IPR036612">
    <property type="entry name" value="KH_dom_type_1_sf"/>
</dbReference>
<feature type="region of interest" description="Disordered" evidence="7">
    <location>
        <begin position="20"/>
        <end position="42"/>
    </location>
</feature>
<dbReference type="SUPFAM" id="SSF54791">
    <property type="entry name" value="Eukaryotic type KH-domain (KH-domain type I)"/>
    <property type="match status" value="4"/>
</dbReference>
<feature type="region of interest" description="Disordered" evidence="7">
    <location>
        <begin position="387"/>
        <end position="423"/>
    </location>
</feature>
<reference evidence="9" key="1">
    <citation type="submission" date="2021-01" db="EMBL/GenBank/DDBJ databases">
        <authorList>
            <person name="Corre E."/>
            <person name="Pelletier E."/>
            <person name="Niang G."/>
            <person name="Scheremetjew M."/>
            <person name="Finn R."/>
            <person name="Kale V."/>
            <person name="Holt S."/>
            <person name="Cochrane G."/>
            <person name="Meng A."/>
            <person name="Brown T."/>
            <person name="Cohen L."/>
        </authorList>
    </citation>
    <scope>NUCLEOTIDE SEQUENCE</scope>
    <source>
        <strain evidence="9">CCMP3105</strain>
    </source>
</reference>
<evidence type="ECO:0000256" key="2">
    <source>
        <dbReference type="ARBA" id="ARBA00022448"/>
    </source>
</evidence>
<evidence type="ECO:0000256" key="6">
    <source>
        <dbReference type="PROSITE-ProRule" id="PRU00176"/>
    </source>
</evidence>
<feature type="compositionally biased region" description="Pro residues" evidence="7">
    <location>
        <begin position="1295"/>
        <end position="1304"/>
    </location>
</feature>
<dbReference type="InterPro" id="IPR000504">
    <property type="entry name" value="RRM_dom"/>
</dbReference>
<evidence type="ECO:0000256" key="4">
    <source>
        <dbReference type="ARBA" id="ARBA00022816"/>
    </source>
</evidence>
<evidence type="ECO:0000256" key="1">
    <source>
        <dbReference type="ARBA" id="ARBA00009094"/>
    </source>
</evidence>
<feature type="compositionally biased region" description="Low complexity" evidence="7">
    <location>
        <begin position="1161"/>
        <end position="1178"/>
    </location>
</feature>
<dbReference type="SMART" id="SM00360">
    <property type="entry name" value="RRM"/>
    <property type="match status" value="1"/>
</dbReference>
<dbReference type="CDD" id="cd04508">
    <property type="entry name" value="Tudor_SF"/>
    <property type="match status" value="1"/>
</dbReference>
<keyword evidence="5" id="KW-0810">Translation regulation</keyword>
<dbReference type="GO" id="GO:0006417">
    <property type="term" value="P:regulation of translation"/>
    <property type="evidence" value="ECO:0007669"/>
    <property type="project" value="UniProtKB-KW"/>
</dbReference>
<dbReference type="SMART" id="SM00322">
    <property type="entry name" value="KH"/>
    <property type="match status" value="4"/>
</dbReference>
<feature type="compositionally biased region" description="Basic residues" evidence="7">
    <location>
        <begin position="1382"/>
        <end position="1395"/>
    </location>
</feature>
<evidence type="ECO:0000313" key="9">
    <source>
        <dbReference type="EMBL" id="CAE4649979.1"/>
    </source>
</evidence>
<dbReference type="PROSITE" id="PS50084">
    <property type="entry name" value="KH_TYPE_1"/>
    <property type="match status" value="4"/>
</dbReference>
<feature type="domain" description="RRM" evidence="8">
    <location>
        <begin position="462"/>
        <end position="552"/>
    </location>
</feature>
<dbReference type="InterPro" id="IPR035979">
    <property type="entry name" value="RBD_domain_sf"/>
</dbReference>
<dbReference type="GO" id="GO:0051028">
    <property type="term" value="P:mRNA transport"/>
    <property type="evidence" value="ECO:0007669"/>
    <property type="project" value="UniProtKB-KW"/>
</dbReference>
<feature type="compositionally biased region" description="Basic and acidic residues" evidence="7">
    <location>
        <begin position="387"/>
        <end position="401"/>
    </location>
</feature>